<feature type="transmembrane region" description="Helical" evidence="8">
    <location>
        <begin position="179"/>
        <end position="205"/>
    </location>
</feature>
<comment type="subcellular location">
    <subcellularLocation>
        <location evidence="1 8">Cell membrane</location>
        <topology evidence="1 8">Multi-pass membrane protein</topology>
    </subcellularLocation>
</comment>
<dbReference type="EMBL" id="CABPSQ010000005">
    <property type="protein sequence ID" value="VVE69274.1"/>
    <property type="molecule type" value="Genomic_DNA"/>
</dbReference>
<keyword evidence="10" id="KW-1185">Reference proteome</keyword>
<evidence type="ECO:0000256" key="8">
    <source>
        <dbReference type="RuleBase" id="RU363041"/>
    </source>
</evidence>
<dbReference type="InterPro" id="IPR002781">
    <property type="entry name" value="TM_pro_TauE-like"/>
</dbReference>
<evidence type="ECO:0000256" key="3">
    <source>
        <dbReference type="ARBA" id="ARBA00022448"/>
    </source>
</evidence>
<dbReference type="GO" id="GO:0005886">
    <property type="term" value="C:plasma membrane"/>
    <property type="evidence" value="ECO:0007669"/>
    <property type="project" value="UniProtKB-SubCell"/>
</dbReference>
<feature type="transmembrane region" description="Helical" evidence="8">
    <location>
        <begin position="243"/>
        <end position="263"/>
    </location>
</feature>
<organism evidence="9 10">
    <name type="scientific">Pandoraea captiosa</name>
    <dbReference type="NCBI Taxonomy" id="2508302"/>
    <lineage>
        <taxon>Bacteria</taxon>
        <taxon>Pseudomonadati</taxon>
        <taxon>Pseudomonadota</taxon>
        <taxon>Betaproteobacteria</taxon>
        <taxon>Burkholderiales</taxon>
        <taxon>Burkholderiaceae</taxon>
        <taxon>Pandoraea</taxon>
    </lineage>
</organism>
<keyword evidence="4 8" id="KW-1003">Cell membrane</keyword>
<dbReference type="RefSeq" id="WP_246190255.1">
    <property type="nucleotide sequence ID" value="NZ_CABPSQ010000005.1"/>
</dbReference>
<evidence type="ECO:0000256" key="5">
    <source>
        <dbReference type="ARBA" id="ARBA00022692"/>
    </source>
</evidence>
<evidence type="ECO:0000256" key="4">
    <source>
        <dbReference type="ARBA" id="ARBA00022475"/>
    </source>
</evidence>
<protein>
    <recommendedName>
        <fullName evidence="8">Probable membrane transporter protein</fullName>
    </recommendedName>
</protein>
<proteinExistence type="inferred from homology"/>
<dbReference type="InterPro" id="IPR052017">
    <property type="entry name" value="TSUP"/>
</dbReference>
<evidence type="ECO:0000313" key="10">
    <source>
        <dbReference type="Proteomes" id="UP000414136"/>
    </source>
</evidence>
<dbReference type="AlphaFoldDB" id="A0A5E5A6P7"/>
<feature type="transmembrane region" description="Helical" evidence="8">
    <location>
        <begin position="275"/>
        <end position="292"/>
    </location>
</feature>
<keyword evidence="7 8" id="KW-0472">Membrane</keyword>
<feature type="transmembrane region" description="Helical" evidence="8">
    <location>
        <begin position="150"/>
        <end position="167"/>
    </location>
</feature>
<evidence type="ECO:0000256" key="7">
    <source>
        <dbReference type="ARBA" id="ARBA00023136"/>
    </source>
</evidence>
<dbReference type="Proteomes" id="UP000414136">
    <property type="component" value="Unassembled WGS sequence"/>
</dbReference>
<feature type="transmembrane region" description="Helical" evidence="8">
    <location>
        <begin position="25"/>
        <end position="45"/>
    </location>
</feature>
<feature type="transmembrane region" description="Helical" evidence="8">
    <location>
        <begin position="86"/>
        <end position="107"/>
    </location>
</feature>
<dbReference type="Pfam" id="PF01925">
    <property type="entry name" value="TauE"/>
    <property type="match status" value="1"/>
</dbReference>
<feature type="transmembrane region" description="Helical" evidence="8">
    <location>
        <begin position="127"/>
        <end position="143"/>
    </location>
</feature>
<evidence type="ECO:0000313" key="9">
    <source>
        <dbReference type="EMBL" id="VVE69274.1"/>
    </source>
</evidence>
<name>A0A5E5A6P7_9BURK</name>
<reference evidence="9 10" key="1">
    <citation type="submission" date="2019-08" db="EMBL/GenBank/DDBJ databases">
        <authorList>
            <person name="Peeters C."/>
        </authorList>
    </citation>
    <scope>NUCLEOTIDE SEQUENCE [LARGE SCALE GENOMIC DNA]</scope>
    <source>
        <strain evidence="9 10">LMG 31118</strain>
    </source>
</reference>
<sequence length="295" mass="30577">MPKTAAPSVNRLSIIMFSTLSKSPFAVAGIAAGIAAVVGVVIPVSDAVVTALPTPGHWLLMSAALVVAYVIFGIAGFGTALVASPILAYAMPVSQIVPMLALLDFGAASGNVIRNARAADMGELKRLLPAILAGSLAGGALLLHLQPDVLLRSLAWFVCGYAVFSLIGPRATSRLSQAWAVPFGVLGGMFGAMFGSGGFVFAIYLTSRLERVEAMRVTQATLIGFSTLARAALFLFAGVYANASMLVTALSLAPAMIVGMWLGRHITLRLSRAQFVKAVNLVVLAAGVALLIRSH</sequence>
<evidence type="ECO:0000256" key="6">
    <source>
        <dbReference type="ARBA" id="ARBA00022989"/>
    </source>
</evidence>
<feature type="transmembrane region" description="Helical" evidence="8">
    <location>
        <begin position="57"/>
        <end position="79"/>
    </location>
</feature>
<keyword evidence="5 8" id="KW-0812">Transmembrane</keyword>
<comment type="similarity">
    <text evidence="2 8">Belongs to the 4-toluene sulfonate uptake permease (TSUP) (TC 2.A.102) family.</text>
</comment>
<accession>A0A5E5A6P7</accession>
<keyword evidence="6 8" id="KW-1133">Transmembrane helix</keyword>
<evidence type="ECO:0000256" key="1">
    <source>
        <dbReference type="ARBA" id="ARBA00004651"/>
    </source>
</evidence>
<dbReference type="PANTHER" id="PTHR30269:SF32">
    <property type="entry name" value="MEMBRANE TRANSPORTER PROTEIN-RELATED"/>
    <property type="match status" value="1"/>
</dbReference>
<feature type="transmembrane region" description="Helical" evidence="8">
    <location>
        <begin position="217"/>
        <end position="237"/>
    </location>
</feature>
<keyword evidence="3" id="KW-0813">Transport</keyword>
<gene>
    <name evidence="9" type="ORF">PCA31118_03136</name>
</gene>
<evidence type="ECO:0000256" key="2">
    <source>
        <dbReference type="ARBA" id="ARBA00009142"/>
    </source>
</evidence>
<dbReference type="PANTHER" id="PTHR30269">
    <property type="entry name" value="TRANSMEMBRANE PROTEIN YFCA"/>
    <property type="match status" value="1"/>
</dbReference>